<sequence length="708" mass="76285">MKVRGVGAALSNRAGAGERGGGRTPQQYMASGWADDKDDDDWDDWSARPPVKKSSNSRIMANGGNTNGKLERSSSGGVGAGWDDDWGDGWSGNANGGGPNGKTNKYAMGPGSMVGFGPRRQNFYTRFRKQIIAAVALFMGAVLLYSGRSGAGARSEPAHYTEVRIDDPEPAADLAAAGGVKAHAHKRGSSAAAVPFSKTSHKLTPSKSSYDDADLEEDHESTLEDEEPARNGEIDRMDLPEDLAAAGGVKAHAHKRGSSAAAVPFSKTSHKLAPSKSSYDDAALEEEEDAKPILPSDDAEELPADDRLDDATVDEVDHADHESTLEDEEPARNGEIDRMDLPEEGGEVLNDELAADAGAEEHEAAAESIEDVTDDLEAAESHEAKAESHEEELEHDMEDTLPAEKGSAEGLDSIPAADQKVAMEEDELHHDLEEPEHKDDEEADVKETKAAPEKLAEETVPEDHDDHVVSDVKSDVVHHDDEEAHDEASEAAAEHDDETKPEAVKPSAEGLDSIPAADQKVAMEEDELHHDSEELHHDSEELHHDLEEPEHKDDEEAGVKETKAAPEKLAEETVPEDHDDHVVSDVKSDVVHHDDEEAHDEASEAAAEHDDETKPEAVKPSAEGLDSIPAADQKAPIEEDELHHDSEELHHDPEEPEHKDDEEAGVKETKAAPEKQSPGSSKKVPRKMGKIEPGKAKLHVKGGHSVSH</sequence>
<evidence type="ECO:0000313" key="2">
    <source>
        <dbReference type="EMBL" id="GHP09921.1"/>
    </source>
</evidence>
<organism evidence="2 3">
    <name type="scientific">Pycnococcus provasolii</name>
    <dbReference type="NCBI Taxonomy" id="41880"/>
    <lineage>
        <taxon>Eukaryota</taxon>
        <taxon>Viridiplantae</taxon>
        <taxon>Chlorophyta</taxon>
        <taxon>Pseudoscourfieldiophyceae</taxon>
        <taxon>Pseudoscourfieldiales</taxon>
        <taxon>Pycnococcaceae</taxon>
        <taxon>Pycnococcus</taxon>
    </lineage>
</organism>
<feature type="region of interest" description="Disordered" evidence="1">
    <location>
        <begin position="1"/>
        <end position="102"/>
    </location>
</feature>
<accession>A0A830HWS1</accession>
<name>A0A830HWS1_9CHLO</name>
<feature type="compositionally biased region" description="Polar residues" evidence="1">
    <location>
        <begin position="53"/>
        <end position="68"/>
    </location>
</feature>
<keyword evidence="3" id="KW-1185">Reference proteome</keyword>
<evidence type="ECO:0000256" key="1">
    <source>
        <dbReference type="SAM" id="MobiDB-lite"/>
    </source>
</evidence>
<feature type="compositionally biased region" description="Acidic residues" evidence="1">
    <location>
        <begin position="389"/>
        <end position="401"/>
    </location>
</feature>
<evidence type="ECO:0000313" key="3">
    <source>
        <dbReference type="Proteomes" id="UP000660262"/>
    </source>
</evidence>
<feature type="compositionally biased region" description="Acidic residues" evidence="1">
    <location>
        <begin position="368"/>
        <end position="378"/>
    </location>
</feature>
<protein>
    <submittedName>
        <fullName evidence="2">Uncharacterized protein</fullName>
    </submittedName>
</protein>
<proteinExistence type="predicted"/>
<dbReference type="EMBL" id="BNJQ01000027">
    <property type="protein sequence ID" value="GHP09921.1"/>
    <property type="molecule type" value="Genomic_DNA"/>
</dbReference>
<dbReference type="Proteomes" id="UP000660262">
    <property type="component" value="Unassembled WGS sequence"/>
</dbReference>
<reference evidence="2" key="1">
    <citation type="submission" date="2020-10" db="EMBL/GenBank/DDBJ databases">
        <title>Unveiling of a novel bifunctional photoreceptor, Dualchrome1, isolated from a cosmopolitan green alga.</title>
        <authorList>
            <person name="Suzuki S."/>
            <person name="Kawachi M."/>
        </authorList>
    </citation>
    <scope>NUCLEOTIDE SEQUENCE</scope>
    <source>
        <strain evidence="2">NIES 2893</strain>
    </source>
</reference>
<feature type="compositionally biased region" description="Basic and acidic residues" evidence="1">
    <location>
        <begin position="521"/>
        <end position="617"/>
    </location>
</feature>
<feature type="compositionally biased region" description="Basic residues" evidence="1">
    <location>
        <begin position="696"/>
        <end position="708"/>
    </location>
</feature>
<gene>
    <name evidence="2" type="ORF">PPROV_000865400</name>
</gene>
<comment type="caution">
    <text evidence="2">The sequence shown here is derived from an EMBL/GenBank/DDBJ whole genome shotgun (WGS) entry which is preliminary data.</text>
</comment>
<feature type="compositionally biased region" description="Basic and acidic residues" evidence="1">
    <location>
        <begin position="379"/>
        <end position="388"/>
    </location>
</feature>
<dbReference type="AlphaFoldDB" id="A0A830HWS1"/>
<feature type="compositionally biased region" description="Acidic residues" evidence="1">
    <location>
        <begin position="211"/>
        <end position="227"/>
    </location>
</feature>
<feature type="compositionally biased region" description="Acidic residues" evidence="1">
    <location>
        <begin position="342"/>
        <end position="354"/>
    </location>
</feature>
<feature type="region of interest" description="Disordered" evidence="1">
    <location>
        <begin position="178"/>
        <end position="232"/>
    </location>
</feature>
<feature type="region of interest" description="Disordered" evidence="1">
    <location>
        <begin position="247"/>
        <end position="708"/>
    </location>
</feature>
<feature type="compositionally biased region" description="Basic and acidic residues" evidence="1">
    <location>
        <begin position="304"/>
        <end position="341"/>
    </location>
</feature>
<feature type="compositionally biased region" description="Basic and acidic residues" evidence="1">
    <location>
        <begin position="421"/>
        <end position="503"/>
    </location>
</feature>
<feature type="compositionally biased region" description="Basic and acidic residues" evidence="1">
    <location>
        <begin position="635"/>
        <end position="673"/>
    </location>
</feature>